<gene>
    <name evidence="3" type="ordered locus">PB2503_12699</name>
</gene>
<organism evidence="3 4">
    <name type="scientific">Parvularcula bermudensis (strain ATCC BAA-594 / HTCC2503 / KCTC 12087)</name>
    <dbReference type="NCBI Taxonomy" id="314260"/>
    <lineage>
        <taxon>Bacteria</taxon>
        <taxon>Pseudomonadati</taxon>
        <taxon>Pseudomonadota</taxon>
        <taxon>Alphaproteobacteria</taxon>
        <taxon>Parvularculales</taxon>
        <taxon>Parvularculaceae</taxon>
        <taxon>Parvularcula</taxon>
    </lineage>
</organism>
<dbReference type="Gene3D" id="3.40.50.1820">
    <property type="entry name" value="alpha/beta hydrolase"/>
    <property type="match status" value="1"/>
</dbReference>
<dbReference type="PANTHER" id="PTHR38340:SF1">
    <property type="entry name" value="S-LAYER PROTEIN"/>
    <property type="match status" value="1"/>
</dbReference>
<protein>
    <submittedName>
        <fullName evidence="3">Lipase, class 3</fullName>
    </submittedName>
</protein>
<evidence type="ECO:0000256" key="2">
    <source>
        <dbReference type="ARBA" id="ARBA00022525"/>
    </source>
</evidence>
<dbReference type="EMBL" id="CP002156">
    <property type="protein sequence ID" value="ADM10577.1"/>
    <property type="molecule type" value="Genomic_DNA"/>
</dbReference>
<dbReference type="PROSITE" id="PS00330">
    <property type="entry name" value="HEMOLYSIN_CALCIUM"/>
    <property type="match status" value="1"/>
</dbReference>
<keyword evidence="2" id="KW-0964">Secreted</keyword>
<proteinExistence type="predicted"/>
<dbReference type="Pfam" id="PF00353">
    <property type="entry name" value="HemolysinCabind"/>
    <property type="match status" value="3"/>
</dbReference>
<accession>E0TFL7</accession>
<dbReference type="AlphaFoldDB" id="E0TFL7"/>
<dbReference type="GO" id="GO:0005576">
    <property type="term" value="C:extracellular region"/>
    <property type="evidence" value="ECO:0007669"/>
    <property type="project" value="UniProtKB-SubCell"/>
</dbReference>
<dbReference type="OrthoDB" id="7759198at2"/>
<dbReference type="InterPro" id="IPR050557">
    <property type="entry name" value="RTX_toxin/Mannuronan_C5-epim"/>
</dbReference>
<dbReference type="eggNOG" id="COG2931">
    <property type="taxonomic scope" value="Bacteria"/>
</dbReference>
<dbReference type="KEGG" id="pbr:PB2503_12699"/>
<dbReference type="GO" id="GO:0005509">
    <property type="term" value="F:calcium ion binding"/>
    <property type="evidence" value="ECO:0007669"/>
    <property type="project" value="InterPro"/>
</dbReference>
<dbReference type="InterPro" id="IPR011049">
    <property type="entry name" value="Serralysin-like_metalloprot_C"/>
</dbReference>
<reference evidence="4" key="1">
    <citation type="submission" date="2010-08" db="EMBL/GenBank/DDBJ databases">
        <title>Genome sequence of Parvularcula bermudensis HTCC2503.</title>
        <authorList>
            <person name="Kang D.-M."/>
            <person name="Oh H.-M."/>
            <person name="Cho J.-C."/>
        </authorList>
    </citation>
    <scope>NUCLEOTIDE SEQUENCE [LARGE SCALE GENOMIC DNA]</scope>
    <source>
        <strain evidence="4">ATCC BAA-594 / HTCC2503 / KCTC 12087</strain>
    </source>
</reference>
<comment type="subcellular location">
    <subcellularLocation>
        <location evidence="1">Secreted</location>
    </subcellularLocation>
</comment>
<reference evidence="3 4" key="2">
    <citation type="journal article" date="2011" name="J. Bacteriol.">
        <title>Complete genome sequence of strain HTCC2503T of Parvularcula bermudensis, the type species of the order "Parvularculales" in the class Alphaproteobacteria.</title>
        <authorList>
            <person name="Oh H.M."/>
            <person name="Kang I."/>
            <person name="Vergin K.L."/>
            <person name="Kang D."/>
            <person name="Rhee K.H."/>
            <person name="Giovannoni S.J."/>
            <person name="Cho J.C."/>
        </authorList>
    </citation>
    <scope>NUCLEOTIDE SEQUENCE [LARGE SCALE GENOMIC DNA]</scope>
    <source>
        <strain evidence="4">ATCC BAA-594 / HTCC2503 / KCTC 12087</strain>
    </source>
</reference>
<evidence type="ECO:0000256" key="1">
    <source>
        <dbReference type="ARBA" id="ARBA00004613"/>
    </source>
</evidence>
<dbReference type="HOGENOM" id="CLU_030179_0_0_5"/>
<dbReference type="InterPro" id="IPR018511">
    <property type="entry name" value="Hemolysin-typ_Ca-bd_CS"/>
</dbReference>
<evidence type="ECO:0000313" key="3">
    <source>
        <dbReference type="EMBL" id="ADM10577.1"/>
    </source>
</evidence>
<dbReference type="Gene3D" id="2.150.10.10">
    <property type="entry name" value="Serralysin-like metalloprotease, C-terminal"/>
    <property type="match status" value="1"/>
</dbReference>
<dbReference type="SUPFAM" id="SSF51120">
    <property type="entry name" value="beta-Roll"/>
    <property type="match status" value="2"/>
</dbReference>
<sequence>MALFDHNGLVGEEAVNEVILAHALGVASVLNSRAPWASPLTLPEGWRELTTEEVDDYFLTEFTRLGMFNLESPFRGVHEKAFEVAVYVEEDDNGQPIRLSVSFSATNSFIDIPDFLFLNDGHHLAASMEPFLTEVAGLAESYGLSGEDVLVTGYSLGAGMANVMARFKGELADGFFVDSDYIGHATPLVFDDSDIYNFGYENDIVHRIAGAEQGVIRLVNEVGLKIRGRDLYYENSSDNVVIFDDKYGNNSFASPEFALLNLKGLSAHLSGVKWNHIPNIANSPFYDLTNRDSLVIVSNLNRGKSETYWVEDKASAATRADDYSGFVIGTGLANKLADGKGNDFLDAGEGKDHIRLTLGYDEVEGGKGIDTVHLSDSDITAYRLSDGDLMIHGDSGLKRLHDVEFISLGSNGDNLTENRQAVFALKTERAKEGTDGDDTLKGAVLFGGDGNDILKAGAKGALLHGGDGQDRLEDGRGDDQLYGAAHDDILIHSRGNDLLNGGHGNDIFAFAANASGEVRIEDFGRAFGETDFLLFAPDIFSSLGDVLDNTSVTEDGLLIQSQDLTIILDHADIDAINAQTILFGEA</sequence>
<dbReference type="InterPro" id="IPR001343">
    <property type="entry name" value="Hemolysn_Ca-bd"/>
</dbReference>
<name>E0TFL7_PARBH</name>
<dbReference type="PANTHER" id="PTHR38340">
    <property type="entry name" value="S-LAYER PROTEIN"/>
    <property type="match status" value="1"/>
</dbReference>
<dbReference type="Proteomes" id="UP000001302">
    <property type="component" value="Chromosome"/>
</dbReference>
<evidence type="ECO:0000313" key="4">
    <source>
        <dbReference type="Proteomes" id="UP000001302"/>
    </source>
</evidence>
<dbReference type="PRINTS" id="PR00313">
    <property type="entry name" value="CABNDNGRPT"/>
</dbReference>
<dbReference type="InterPro" id="IPR029058">
    <property type="entry name" value="AB_hydrolase_fold"/>
</dbReference>
<dbReference type="SUPFAM" id="SSF53474">
    <property type="entry name" value="alpha/beta-Hydrolases"/>
    <property type="match status" value="1"/>
</dbReference>
<keyword evidence="4" id="KW-1185">Reference proteome</keyword>
<dbReference type="RefSeq" id="WP_013301551.1">
    <property type="nucleotide sequence ID" value="NC_014414.1"/>
</dbReference>
<dbReference type="STRING" id="314260.PB2503_12699"/>